<gene>
    <name evidence="4" type="ORF">HELGO_WM16159</name>
</gene>
<name>A0A6S6TBI1_9BACT</name>
<dbReference type="PANTHER" id="PTHR43479">
    <property type="entry name" value="ACREF/ENVCD OPERON REPRESSOR-RELATED"/>
    <property type="match status" value="1"/>
</dbReference>
<dbReference type="InterPro" id="IPR050624">
    <property type="entry name" value="HTH-type_Tx_Regulator"/>
</dbReference>
<organism evidence="4">
    <name type="scientific">uncultured Aureispira sp</name>
    <dbReference type="NCBI Taxonomy" id="1331704"/>
    <lineage>
        <taxon>Bacteria</taxon>
        <taxon>Pseudomonadati</taxon>
        <taxon>Bacteroidota</taxon>
        <taxon>Saprospiria</taxon>
        <taxon>Saprospirales</taxon>
        <taxon>Saprospiraceae</taxon>
        <taxon>Aureispira</taxon>
        <taxon>environmental samples</taxon>
    </lineage>
</organism>
<feature type="DNA-binding region" description="H-T-H motif" evidence="2">
    <location>
        <begin position="31"/>
        <end position="50"/>
    </location>
</feature>
<dbReference type="GO" id="GO:0003677">
    <property type="term" value="F:DNA binding"/>
    <property type="evidence" value="ECO:0007669"/>
    <property type="project" value="UniProtKB-UniRule"/>
</dbReference>
<feature type="domain" description="HTH tetR-type" evidence="3">
    <location>
        <begin position="8"/>
        <end position="68"/>
    </location>
</feature>
<evidence type="ECO:0000313" key="4">
    <source>
        <dbReference type="EMBL" id="CAA6813939.1"/>
    </source>
</evidence>
<dbReference type="PANTHER" id="PTHR43479:SF11">
    <property type="entry name" value="ACREF_ENVCD OPERON REPRESSOR-RELATED"/>
    <property type="match status" value="1"/>
</dbReference>
<keyword evidence="1 2" id="KW-0238">DNA-binding</keyword>
<dbReference type="InterPro" id="IPR009057">
    <property type="entry name" value="Homeodomain-like_sf"/>
</dbReference>
<dbReference type="Gene3D" id="1.10.357.10">
    <property type="entry name" value="Tetracycline Repressor, domain 2"/>
    <property type="match status" value="1"/>
</dbReference>
<protein>
    <submittedName>
        <fullName evidence="4">DNA-binding transcriptional regulator, AcrR family</fullName>
    </submittedName>
</protein>
<dbReference type="SUPFAM" id="SSF46689">
    <property type="entry name" value="Homeodomain-like"/>
    <property type="match status" value="1"/>
</dbReference>
<dbReference type="AlphaFoldDB" id="A0A6S6TBI1"/>
<accession>A0A6S6TBI1</accession>
<dbReference type="PRINTS" id="PR00455">
    <property type="entry name" value="HTHTETR"/>
</dbReference>
<dbReference type="InterPro" id="IPR025722">
    <property type="entry name" value="TetR"/>
</dbReference>
<evidence type="ECO:0000256" key="1">
    <source>
        <dbReference type="ARBA" id="ARBA00023125"/>
    </source>
</evidence>
<dbReference type="Pfam" id="PF00440">
    <property type="entry name" value="TetR_N"/>
    <property type="match status" value="1"/>
</dbReference>
<proteinExistence type="predicted"/>
<dbReference type="EMBL" id="CACVAQ010000211">
    <property type="protein sequence ID" value="CAA6813939.1"/>
    <property type="molecule type" value="Genomic_DNA"/>
</dbReference>
<evidence type="ECO:0000256" key="2">
    <source>
        <dbReference type="PROSITE-ProRule" id="PRU00335"/>
    </source>
</evidence>
<reference evidence="4" key="1">
    <citation type="submission" date="2020-01" db="EMBL/GenBank/DDBJ databases">
        <authorList>
            <person name="Meier V. D."/>
            <person name="Meier V D."/>
        </authorList>
    </citation>
    <scope>NUCLEOTIDE SEQUENCE</scope>
    <source>
        <strain evidence="4">HLG_WM_MAG_10</strain>
    </source>
</reference>
<dbReference type="PROSITE" id="PS50977">
    <property type="entry name" value="HTH_TETR_2"/>
    <property type="match status" value="1"/>
</dbReference>
<sequence>MKPNTISNNTKSKILATALDLFNELGLAKVTLRSIANKMGISQGNLCYHFKKREDILESLYHQLVDLMNAVVQQAGMSLPTLSSSFQSSKKMMQHFYDYRFFMLDFVQIVRENETIRQHYKALSVLRKQQFLGMFELWVHEGLMRGEEFEGEFDNLYLRSSILGDFWLSSAVIQQELTVNLVAKYNHIIFQNLYPYLSPKGKKQFQEIKI</sequence>
<evidence type="ECO:0000259" key="3">
    <source>
        <dbReference type="PROSITE" id="PS50977"/>
    </source>
</evidence>
<dbReference type="InterPro" id="IPR001647">
    <property type="entry name" value="HTH_TetR"/>
</dbReference>
<dbReference type="Pfam" id="PF13972">
    <property type="entry name" value="TetR"/>
    <property type="match status" value="1"/>
</dbReference>